<dbReference type="EMBL" id="JAGSOG010000094">
    <property type="protein sequence ID" value="MBR7835420.1"/>
    <property type="molecule type" value="Genomic_DNA"/>
</dbReference>
<dbReference type="Pfam" id="PF13424">
    <property type="entry name" value="TPR_12"/>
    <property type="match status" value="1"/>
</dbReference>
<evidence type="ECO:0000256" key="1">
    <source>
        <dbReference type="SAM" id="MobiDB-lite"/>
    </source>
</evidence>
<dbReference type="Proteomes" id="UP000675781">
    <property type="component" value="Unassembled WGS sequence"/>
</dbReference>
<evidence type="ECO:0000313" key="2">
    <source>
        <dbReference type="EMBL" id="MBR7835420.1"/>
    </source>
</evidence>
<dbReference type="SUPFAM" id="SSF52540">
    <property type="entry name" value="P-loop containing nucleoside triphosphate hydrolases"/>
    <property type="match status" value="1"/>
</dbReference>
<name>A0A941EQC1_9ACTN</name>
<protein>
    <submittedName>
        <fullName evidence="2">Tetratricopeptide repeat protein</fullName>
    </submittedName>
</protein>
<dbReference type="InterPro" id="IPR053137">
    <property type="entry name" value="NLR-like"/>
</dbReference>
<proteinExistence type="predicted"/>
<evidence type="ECO:0000313" key="3">
    <source>
        <dbReference type="Proteomes" id="UP000675781"/>
    </source>
</evidence>
<reference evidence="2" key="1">
    <citation type="submission" date="2021-04" db="EMBL/GenBank/DDBJ databases">
        <title>Genome based classification of Actinospica acidithermotolerans sp. nov., an actinobacterium isolated from an Indonesian hot spring.</title>
        <authorList>
            <person name="Kusuma A.B."/>
            <person name="Putra K.E."/>
            <person name="Nafisah S."/>
            <person name="Loh J."/>
            <person name="Nouioui I."/>
            <person name="Goodfellow M."/>
        </authorList>
    </citation>
    <scope>NUCLEOTIDE SEQUENCE</scope>
    <source>
        <strain evidence="2">CSCA 57</strain>
    </source>
</reference>
<dbReference type="NCBIfam" id="NF040586">
    <property type="entry name" value="FxSxx_TPR"/>
    <property type="match status" value="1"/>
</dbReference>
<dbReference type="Gene3D" id="3.40.50.300">
    <property type="entry name" value="P-loop containing nucleotide triphosphate hydrolases"/>
    <property type="match status" value="1"/>
</dbReference>
<dbReference type="PANTHER" id="PTHR46082:SF6">
    <property type="entry name" value="AAA+ ATPASE DOMAIN-CONTAINING PROTEIN-RELATED"/>
    <property type="match status" value="1"/>
</dbReference>
<dbReference type="InterPro" id="IPR027417">
    <property type="entry name" value="P-loop_NTPase"/>
</dbReference>
<dbReference type="AlphaFoldDB" id="A0A941EQC1"/>
<keyword evidence="3" id="KW-1185">Reference proteome</keyword>
<dbReference type="SUPFAM" id="SSF48452">
    <property type="entry name" value="TPR-like"/>
    <property type="match status" value="2"/>
</dbReference>
<dbReference type="PANTHER" id="PTHR46082">
    <property type="entry name" value="ATP/GTP-BINDING PROTEIN-RELATED"/>
    <property type="match status" value="1"/>
</dbReference>
<gene>
    <name evidence="2" type="ORF">KDL01_19250</name>
</gene>
<accession>A0A941EQC1</accession>
<feature type="region of interest" description="Disordered" evidence="1">
    <location>
        <begin position="655"/>
        <end position="687"/>
    </location>
</feature>
<organism evidence="2 3">
    <name type="scientific">Actinospica durhamensis</name>
    <dbReference type="NCBI Taxonomy" id="1508375"/>
    <lineage>
        <taxon>Bacteria</taxon>
        <taxon>Bacillati</taxon>
        <taxon>Actinomycetota</taxon>
        <taxon>Actinomycetes</taxon>
        <taxon>Catenulisporales</taxon>
        <taxon>Actinospicaceae</taxon>
        <taxon>Actinospica</taxon>
    </lineage>
</organism>
<dbReference type="InterPro" id="IPR011990">
    <property type="entry name" value="TPR-like_helical_dom_sf"/>
</dbReference>
<dbReference type="Gene3D" id="1.25.40.10">
    <property type="entry name" value="Tetratricopeptide repeat domain"/>
    <property type="match status" value="2"/>
</dbReference>
<sequence>MLVGREGLLADLAAESAPGGGVSVRVLSGLGGVGKTSVAVEFAHRGASRYGLVWQFNAEDPAALAAQVGQLACALGVAGRPGDLLTAVHARLAGMRERWLLVLDNVMDPAVVRQLVPSAGPGDVVITSQRADWPDGWMLPVPVLARAAAVDFLLAHAHDEDAEAAGRVADALGSLPLALAQGAAFLRKTGRPTARYLDLLSSERARVLGRVVGGGYGRAVAGAWSAAVDQARETPGALGLLRLLACCAPDAVPVRLLLPDGRKLPGGIDRDVARQLSVLTADRLALDEALIALSDFSLIGPVRAGMVSVHRLVQANTMDALDEASRDAWRTAAASLIVRALPDDPGIPGGWPRFAALLPHAEAVLPPWHVGMNHLAVFLFQSGSHHAARAAARRLLTACTWRYGAYHRGTLTVRYNLARFTGSAGDAMAARDMFAELVLICERIKGYEHTETLIARNQLASHTGEAGDAARARDMFAELLPVEERVQGPEHPSTLTTRHNLAYWTGLAGDVVAATEMLAALLPVRGRVLPAGDPETLTTAFVLARFIGEAGDAAMARDMLADLLPLRARIQGPEHPETLITRSELARFTGTAGDLFAAREMLAELLPVHERVAGPVHPAALTTRHNLAQFTGLTGDEAGAREMFVRLLPVRERVQGPEHPDTLSARRGLATWTDPPVRPRRVDESAD</sequence>
<dbReference type="Pfam" id="PF13374">
    <property type="entry name" value="TPR_10"/>
    <property type="match status" value="2"/>
</dbReference>
<comment type="caution">
    <text evidence="2">The sequence shown here is derived from an EMBL/GenBank/DDBJ whole genome shotgun (WGS) entry which is preliminary data.</text>
</comment>
<dbReference type="RefSeq" id="WP_212529914.1">
    <property type="nucleotide sequence ID" value="NZ_JAGSOG010000094.1"/>
</dbReference>